<comment type="caution">
    <text evidence="2">The sequence shown here is derived from an EMBL/GenBank/DDBJ whole genome shotgun (WGS) entry which is preliminary data.</text>
</comment>
<evidence type="ECO:0000313" key="3">
    <source>
        <dbReference type="Proteomes" id="UP001220256"/>
    </source>
</evidence>
<accession>A0ABQ8WKP1</accession>
<protein>
    <recommendedName>
        <fullName evidence="4">Conidiation-specific protein</fullName>
    </recommendedName>
</protein>
<name>A0ABQ8WKP1_PENCH</name>
<dbReference type="Proteomes" id="UP001220256">
    <property type="component" value="Unassembled WGS sequence"/>
</dbReference>
<keyword evidence="3" id="KW-1185">Reference proteome</keyword>
<evidence type="ECO:0000256" key="1">
    <source>
        <dbReference type="SAM" id="MobiDB-lite"/>
    </source>
</evidence>
<feature type="region of interest" description="Disordered" evidence="1">
    <location>
        <begin position="1"/>
        <end position="99"/>
    </location>
</feature>
<feature type="compositionally biased region" description="Polar residues" evidence="1">
    <location>
        <begin position="15"/>
        <end position="25"/>
    </location>
</feature>
<evidence type="ECO:0000313" key="2">
    <source>
        <dbReference type="EMBL" id="KAJ5270587.1"/>
    </source>
</evidence>
<proteinExistence type="predicted"/>
<reference evidence="2 3" key="1">
    <citation type="journal article" date="2023" name="IMA Fungus">
        <title>Comparative genomic study of the Penicillium genus elucidates a diverse pangenome and 15 lateral gene transfer events.</title>
        <authorList>
            <person name="Petersen C."/>
            <person name="Sorensen T."/>
            <person name="Nielsen M.R."/>
            <person name="Sondergaard T.E."/>
            <person name="Sorensen J.L."/>
            <person name="Fitzpatrick D.A."/>
            <person name="Frisvad J.C."/>
            <person name="Nielsen K.L."/>
        </authorList>
    </citation>
    <scope>NUCLEOTIDE SEQUENCE [LARGE SCALE GENOMIC DNA]</scope>
    <source>
        <strain evidence="2 3">IBT 3361</strain>
    </source>
</reference>
<organism evidence="2 3">
    <name type="scientific">Penicillium chrysogenum</name>
    <name type="common">Penicillium notatum</name>
    <dbReference type="NCBI Taxonomy" id="5076"/>
    <lineage>
        <taxon>Eukaryota</taxon>
        <taxon>Fungi</taxon>
        <taxon>Dikarya</taxon>
        <taxon>Ascomycota</taxon>
        <taxon>Pezizomycotina</taxon>
        <taxon>Eurotiomycetes</taxon>
        <taxon>Eurotiomycetidae</taxon>
        <taxon>Eurotiales</taxon>
        <taxon>Aspergillaceae</taxon>
        <taxon>Penicillium</taxon>
        <taxon>Penicillium chrysogenum species complex</taxon>
    </lineage>
</organism>
<evidence type="ECO:0008006" key="4">
    <source>
        <dbReference type="Google" id="ProtNLM"/>
    </source>
</evidence>
<dbReference type="EMBL" id="JAPVEB010000003">
    <property type="protein sequence ID" value="KAJ5270587.1"/>
    <property type="molecule type" value="Genomic_DNA"/>
</dbReference>
<gene>
    <name evidence="2" type="ORF">N7505_006345</name>
</gene>
<sequence length="99" mass="10646">MANNLLYPSIDTDAHNQGSYYSTKSPGIEAQFGTQGEKARLNPSKSHDHRVKITSTGNRIPGGQRDAENSSRQCLSSGEAEAKPTSQSERNSVAARPSI</sequence>